<evidence type="ECO:0000259" key="3">
    <source>
        <dbReference type="Pfam" id="PF26078"/>
    </source>
</evidence>
<feature type="domain" description="Baseplate J-like central" evidence="3">
    <location>
        <begin position="180"/>
        <end position="258"/>
    </location>
</feature>
<dbReference type="Pfam" id="PF26079">
    <property type="entry name" value="Baseplate_J_C"/>
    <property type="match status" value="1"/>
</dbReference>
<dbReference type="Pfam" id="PF26078">
    <property type="entry name" value="Baseplate_J_M"/>
    <property type="match status" value="1"/>
</dbReference>
<proteinExistence type="inferred from homology"/>
<feature type="domain" description="Baseplate J-like C-terminal" evidence="4">
    <location>
        <begin position="265"/>
        <end position="350"/>
    </location>
</feature>
<evidence type="ECO:0000259" key="2">
    <source>
        <dbReference type="Pfam" id="PF04865"/>
    </source>
</evidence>
<dbReference type="InterPro" id="IPR058531">
    <property type="entry name" value="Baseplate_J_M"/>
</dbReference>
<feature type="domain" description="Baseplate protein J-like barrel" evidence="2">
    <location>
        <begin position="83"/>
        <end position="159"/>
    </location>
</feature>
<dbReference type="Pfam" id="PF04865">
    <property type="entry name" value="Baseplate_J"/>
    <property type="match status" value="1"/>
</dbReference>
<evidence type="ECO:0000259" key="4">
    <source>
        <dbReference type="Pfam" id="PF26079"/>
    </source>
</evidence>
<organism evidence="5 6">
    <name type="scientific">Paenibacillus gansuensis</name>
    <dbReference type="NCBI Taxonomy" id="306542"/>
    <lineage>
        <taxon>Bacteria</taxon>
        <taxon>Bacillati</taxon>
        <taxon>Bacillota</taxon>
        <taxon>Bacilli</taxon>
        <taxon>Bacillales</taxon>
        <taxon>Paenibacillaceae</taxon>
        <taxon>Paenibacillus</taxon>
    </lineage>
</organism>
<keyword evidence="6" id="KW-1185">Reference proteome</keyword>
<gene>
    <name evidence="5" type="ORF">ACFSUF_18995</name>
</gene>
<evidence type="ECO:0000313" key="5">
    <source>
        <dbReference type="EMBL" id="MFD2614504.1"/>
    </source>
</evidence>
<dbReference type="PANTHER" id="PTHR37829:SF3">
    <property type="entry name" value="PROTEIN JAYE-RELATED"/>
    <property type="match status" value="1"/>
</dbReference>
<dbReference type="RefSeq" id="WP_377605433.1">
    <property type="nucleotide sequence ID" value="NZ_JBHUME010000012.1"/>
</dbReference>
<name>A0ABW5PHV0_9BACL</name>
<dbReference type="InterPro" id="IPR052399">
    <property type="entry name" value="Phage_Baseplate_Assmbl_Protein"/>
</dbReference>
<dbReference type="PANTHER" id="PTHR37829">
    <property type="entry name" value="PHAGE-LIKE ELEMENT PBSX PROTEIN XKDT"/>
    <property type="match status" value="1"/>
</dbReference>
<reference evidence="6" key="1">
    <citation type="journal article" date="2019" name="Int. J. Syst. Evol. Microbiol.">
        <title>The Global Catalogue of Microorganisms (GCM) 10K type strain sequencing project: providing services to taxonomists for standard genome sequencing and annotation.</title>
        <authorList>
            <consortium name="The Broad Institute Genomics Platform"/>
            <consortium name="The Broad Institute Genome Sequencing Center for Infectious Disease"/>
            <person name="Wu L."/>
            <person name="Ma J."/>
        </authorList>
    </citation>
    <scope>NUCLEOTIDE SEQUENCE [LARGE SCALE GENOMIC DNA]</scope>
    <source>
        <strain evidence="6">KCTC 3950</strain>
    </source>
</reference>
<dbReference type="InterPro" id="IPR058530">
    <property type="entry name" value="Baseplate_J-like_C"/>
</dbReference>
<accession>A0ABW5PHV0</accession>
<dbReference type="EMBL" id="JBHUME010000012">
    <property type="protein sequence ID" value="MFD2614504.1"/>
    <property type="molecule type" value="Genomic_DNA"/>
</dbReference>
<comment type="similarity">
    <text evidence="1">Belongs to the Mu gp47/PBSX XkdT family.</text>
</comment>
<sequence>MGKDEILKTLLASVSDKVDKRPGSFAYDTLAPVAEQVADLLQEIETAKKERIIDNLSGDELTERVRERTGLTRKSATYAVGVVTLTGTGTIHVGDLFETEGEIQFEATETKNIVNTGAVNVRAVEAGSKGNIPAETITLFPVTLAGFTSVSNAAPTQDGFDEETDEDLIERYYERIRTPATSGNRAHYLNWAKEVPGVGGARVFPIWNGPNTVKVIVIDSDKKPASNAIVNAVQQYLDPGMTGLGDGQAPAGAVVTASSALAKVINVSFTLSLTPGYTLSQATGNITDSLTDFLKQIAFTENIVSYARIGQSILSSEGVADYSNLTINGGNVNIAISNTEVAVLGTVTISV</sequence>
<evidence type="ECO:0000256" key="1">
    <source>
        <dbReference type="ARBA" id="ARBA00038087"/>
    </source>
</evidence>
<dbReference type="Proteomes" id="UP001597541">
    <property type="component" value="Unassembled WGS sequence"/>
</dbReference>
<comment type="caution">
    <text evidence="5">The sequence shown here is derived from an EMBL/GenBank/DDBJ whole genome shotgun (WGS) entry which is preliminary data.</text>
</comment>
<dbReference type="InterPro" id="IPR006949">
    <property type="entry name" value="Barrel_Baseplate_J-like"/>
</dbReference>
<evidence type="ECO:0000313" key="6">
    <source>
        <dbReference type="Proteomes" id="UP001597541"/>
    </source>
</evidence>
<protein>
    <submittedName>
        <fullName evidence="5">Baseplate J/gp47 family protein</fullName>
    </submittedName>
</protein>